<keyword evidence="8 14" id="KW-1133">Transmembrane helix</keyword>
<dbReference type="NCBIfam" id="NF004412">
    <property type="entry name" value="PRK05759.1-3"/>
    <property type="match status" value="1"/>
</dbReference>
<feature type="transmembrane region" description="Helical" evidence="14">
    <location>
        <begin position="20"/>
        <end position="42"/>
    </location>
</feature>
<keyword evidence="16" id="KW-0175">Coiled coil</keyword>
<evidence type="ECO:0000256" key="13">
    <source>
        <dbReference type="ARBA" id="ARBA00025830"/>
    </source>
</evidence>
<dbReference type="HAMAP" id="MF_01398">
    <property type="entry name" value="ATP_synth_b_bprime"/>
    <property type="match status" value="1"/>
</dbReference>
<evidence type="ECO:0000256" key="10">
    <source>
        <dbReference type="ARBA" id="ARBA00023136"/>
    </source>
</evidence>
<dbReference type="GO" id="GO:0046933">
    <property type="term" value="F:proton-transporting ATP synthase activity, rotational mechanism"/>
    <property type="evidence" value="ECO:0007669"/>
    <property type="project" value="UniProtKB-UniRule"/>
</dbReference>
<keyword evidence="4 14" id="KW-1003">Cell membrane</keyword>
<comment type="function">
    <text evidence="14">Component of the F(0) channel, it forms part of the peripheral stalk, linking F(1) to F(0).</text>
</comment>
<dbReference type="Gene3D" id="1.20.5.620">
    <property type="entry name" value="F1F0 ATP synthase subunit B, membrane domain"/>
    <property type="match status" value="1"/>
</dbReference>
<evidence type="ECO:0000256" key="2">
    <source>
        <dbReference type="ARBA" id="ARBA00005513"/>
    </source>
</evidence>
<evidence type="ECO:0000313" key="17">
    <source>
        <dbReference type="EMBL" id="GHF80625.1"/>
    </source>
</evidence>
<accession>A0A8H9IZ61</accession>
<dbReference type="GO" id="GO:0005886">
    <property type="term" value="C:plasma membrane"/>
    <property type="evidence" value="ECO:0007669"/>
    <property type="project" value="UniProtKB-SubCell"/>
</dbReference>
<dbReference type="GO" id="GO:0045259">
    <property type="term" value="C:proton-transporting ATP synthase complex"/>
    <property type="evidence" value="ECO:0007669"/>
    <property type="project" value="UniProtKB-KW"/>
</dbReference>
<dbReference type="InterPro" id="IPR028987">
    <property type="entry name" value="ATP_synth_B-like_membr_sf"/>
</dbReference>
<dbReference type="InterPro" id="IPR002146">
    <property type="entry name" value="ATP_synth_b/b'su_bac/chlpt"/>
</dbReference>
<dbReference type="AlphaFoldDB" id="A0A8H9IZ61"/>
<evidence type="ECO:0000256" key="1">
    <source>
        <dbReference type="ARBA" id="ARBA00004162"/>
    </source>
</evidence>
<evidence type="ECO:0000256" key="9">
    <source>
        <dbReference type="ARBA" id="ARBA00023065"/>
    </source>
</evidence>
<evidence type="ECO:0000256" key="7">
    <source>
        <dbReference type="ARBA" id="ARBA00022781"/>
    </source>
</evidence>
<evidence type="ECO:0000256" key="16">
    <source>
        <dbReference type="SAM" id="Coils"/>
    </source>
</evidence>
<evidence type="ECO:0000256" key="5">
    <source>
        <dbReference type="ARBA" id="ARBA00022547"/>
    </source>
</evidence>
<dbReference type="PANTHER" id="PTHR33445:SF1">
    <property type="entry name" value="ATP SYNTHASE SUBUNIT B"/>
    <property type="match status" value="1"/>
</dbReference>
<keyword evidence="18" id="KW-1185">Reference proteome</keyword>
<sequence>MLKTQMVLAADSPSPVLPNIPEVIVGLIAFLLLLWLLAKFAVPRFEKLYEERAAKIEGGIEKAEQAQAEAEKARAEYKAQLADAFTEAAKIRDDARLEAERIKEELKAEAQDEAARIIAQGHAALQAQKAQIVAELRAELGRNSVELASRIVGESLEDEARRRGTVDRFLAELGTANGAGK</sequence>
<comment type="similarity">
    <text evidence="2 14 15">Belongs to the ATPase B chain family.</text>
</comment>
<comment type="subunit">
    <text evidence="13 14">F-type ATPases have 2 components, F(1) - the catalytic core - and F(0) - the membrane proton channel. F(1) has five subunits: alpha(3), beta(3), gamma(1), delta(1), epsilon(1). F(0) has three main subunits: a(1), b(2) and c(10-14). The alpha and beta chains form an alternating ring which encloses part of the gamma chain. F(1) is attached to F(0) by a central stalk formed by the gamma and epsilon chains, while a peripheral stalk is formed by the delta and b chains.</text>
</comment>
<gene>
    <name evidence="14 17" type="primary">atpF</name>
    <name evidence="17" type="ORF">GCM10017566_63430</name>
</gene>
<keyword evidence="10 14" id="KW-0472">Membrane</keyword>
<dbReference type="NCBIfam" id="TIGR01144">
    <property type="entry name" value="ATP_synt_b"/>
    <property type="match status" value="1"/>
</dbReference>
<dbReference type="Proteomes" id="UP000658656">
    <property type="component" value="Unassembled WGS sequence"/>
</dbReference>
<keyword evidence="3 14" id="KW-0813">Transport</keyword>
<evidence type="ECO:0000256" key="15">
    <source>
        <dbReference type="RuleBase" id="RU003848"/>
    </source>
</evidence>
<proteinExistence type="inferred from homology"/>
<evidence type="ECO:0000256" key="3">
    <source>
        <dbReference type="ARBA" id="ARBA00022448"/>
    </source>
</evidence>
<comment type="function">
    <text evidence="12 14">F(1)F(0) ATP synthase produces ATP from ADP in the presence of a proton or sodium gradient. F-type ATPases consist of two structural domains, F(1) containing the extramembraneous catalytic core and F(0) containing the membrane proton channel, linked together by a central stalk and a peripheral stalk. During catalysis, ATP synthesis in the catalytic domain of F(1) is coupled via a rotary mechanism of the central stalk subunits to proton translocation.</text>
</comment>
<evidence type="ECO:0000256" key="4">
    <source>
        <dbReference type="ARBA" id="ARBA00022475"/>
    </source>
</evidence>
<protein>
    <recommendedName>
        <fullName evidence="14">ATP synthase subunit b</fullName>
    </recommendedName>
    <alternativeName>
        <fullName evidence="14">ATP synthase F(0) sector subunit b</fullName>
    </alternativeName>
    <alternativeName>
        <fullName evidence="14">ATPase subunit I</fullName>
    </alternativeName>
    <alternativeName>
        <fullName evidence="14">F-type ATPase subunit b</fullName>
        <shortName evidence="14">F-ATPase subunit b</shortName>
    </alternativeName>
</protein>
<dbReference type="InterPro" id="IPR005864">
    <property type="entry name" value="ATP_synth_F0_bsu_bac"/>
</dbReference>
<dbReference type="PANTHER" id="PTHR33445">
    <property type="entry name" value="ATP SYNTHASE SUBUNIT B', CHLOROPLASTIC"/>
    <property type="match status" value="1"/>
</dbReference>
<keyword evidence="9 14" id="KW-0406">Ion transport</keyword>
<dbReference type="RefSeq" id="WP_183176654.1">
    <property type="nucleotide sequence ID" value="NZ_BNAV01000014.1"/>
</dbReference>
<reference evidence="17" key="2">
    <citation type="submission" date="2020-09" db="EMBL/GenBank/DDBJ databases">
        <authorList>
            <person name="Sun Q."/>
            <person name="Zhou Y."/>
        </authorList>
    </citation>
    <scope>NUCLEOTIDE SEQUENCE</scope>
    <source>
        <strain evidence="17">CGMCC 4.7679</strain>
    </source>
</reference>
<dbReference type="Pfam" id="PF00430">
    <property type="entry name" value="ATP-synt_B"/>
    <property type="match status" value="1"/>
</dbReference>
<organism evidence="17 18">
    <name type="scientific">Amycolatopsis bartoniae</name>
    <dbReference type="NCBI Taxonomy" id="941986"/>
    <lineage>
        <taxon>Bacteria</taxon>
        <taxon>Bacillati</taxon>
        <taxon>Actinomycetota</taxon>
        <taxon>Actinomycetes</taxon>
        <taxon>Pseudonocardiales</taxon>
        <taxon>Pseudonocardiaceae</taxon>
        <taxon>Amycolatopsis</taxon>
    </lineage>
</organism>
<evidence type="ECO:0000256" key="8">
    <source>
        <dbReference type="ARBA" id="ARBA00022989"/>
    </source>
</evidence>
<feature type="coiled-coil region" evidence="16">
    <location>
        <begin position="53"/>
        <end position="116"/>
    </location>
</feature>
<evidence type="ECO:0000256" key="6">
    <source>
        <dbReference type="ARBA" id="ARBA00022692"/>
    </source>
</evidence>
<dbReference type="EMBL" id="BNAV01000014">
    <property type="protein sequence ID" value="GHF80625.1"/>
    <property type="molecule type" value="Genomic_DNA"/>
</dbReference>
<dbReference type="InterPro" id="IPR050059">
    <property type="entry name" value="ATP_synthase_B_chain"/>
</dbReference>
<comment type="subcellular location">
    <subcellularLocation>
        <location evidence="1 14">Cell membrane</location>
        <topology evidence="1 14">Single-pass membrane protein</topology>
    </subcellularLocation>
</comment>
<keyword evidence="7 14" id="KW-0375">Hydrogen ion transport</keyword>
<evidence type="ECO:0000256" key="14">
    <source>
        <dbReference type="HAMAP-Rule" id="MF_01398"/>
    </source>
</evidence>
<keyword evidence="5 14" id="KW-0138">CF(0)</keyword>
<dbReference type="SUPFAM" id="SSF81573">
    <property type="entry name" value="F1F0 ATP synthase subunit B, membrane domain"/>
    <property type="match status" value="1"/>
</dbReference>
<keyword evidence="6 14" id="KW-0812">Transmembrane</keyword>
<name>A0A8H9IZ61_9PSEU</name>
<reference evidence="17" key="1">
    <citation type="journal article" date="2014" name="Int. J. Syst. Evol. Microbiol.">
        <title>Complete genome sequence of Corynebacterium casei LMG S-19264T (=DSM 44701T), isolated from a smear-ripened cheese.</title>
        <authorList>
            <consortium name="US DOE Joint Genome Institute (JGI-PGF)"/>
            <person name="Walter F."/>
            <person name="Albersmeier A."/>
            <person name="Kalinowski J."/>
            <person name="Ruckert C."/>
        </authorList>
    </citation>
    <scope>NUCLEOTIDE SEQUENCE</scope>
    <source>
        <strain evidence="17">CGMCC 4.7679</strain>
    </source>
</reference>
<dbReference type="CDD" id="cd06503">
    <property type="entry name" value="ATP-synt_Fo_b"/>
    <property type="match status" value="1"/>
</dbReference>
<evidence type="ECO:0000313" key="18">
    <source>
        <dbReference type="Proteomes" id="UP000658656"/>
    </source>
</evidence>
<comment type="caution">
    <text evidence="17">The sequence shown here is derived from an EMBL/GenBank/DDBJ whole genome shotgun (WGS) entry which is preliminary data.</text>
</comment>
<keyword evidence="11 14" id="KW-0066">ATP synthesis</keyword>
<evidence type="ECO:0000256" key="12">
    <source>
        <dbReference type="ARBA" id="ARBA00025198"/>
    </source>
</evidence>
<dbReference type="GO" id="GO:0046961">
    <property type="term" value="F:proton-transporting ATPase activity, rotational mechanism"/>
    <property type="evidence" value="ECO:0007669"/>
    <property type="project" value="TreeGrafter"/>
</dbReference>
<evidence type="ECO:0000256" key="11">
    <source>
        <dbReference type="ARBA" id="ARBA00023310"/>
    </source>
</evidence>